<protein>
    <submittedName>
        <fullName evidence="2">Uncharacterized protein</fullName>
    </submittedName>
</protein>
<feature type="transmembrane region" description="Helical" evidence="1">
    <location>
        <begin position="6"/>
        <end position="28"/>
    </location>
</feature>
<comment type="caution">
    <text evidence="2">The sequence shown here is derived from an EMBL/GenBank/DDBJ whole genome shotgun (WGS) entry which is preliminary data.</text>
</comment>
<dbReference type="RefSeq" id="WP_023573761.1">
    <property type="nucleotide sequence ID" value="NZ_AVCS01000011.1"/>
</dbReference>
<dbReference type="OrthoDB" id="675847at2"/>
<reference evidence="2 3" key="2">
    <citation type="journal article" date="2015" name="Stand. Genomic Sci.">
        <title>High quality draft genomic sequence of Flavobacterium enshiense DK69(T) and comparison among Flavobacterium genomes.</title>
        <authorList>
            <person name="Zeng Z."/>
            <person name="Chen C."/>
            <person name="Du H."/>
            <person name="Wang G."/>
            <person name="Li M."/>
        </authorList>
    </citation>
    <scope>NUCLEOTIDE SEQUENCE [LARGE SCALE GENOMIC DNA]</scope>
    <source>
        <strain evidence="2 3">DK69</strain>
    </source>
</reference>
<accession>V6SEM9</accession>
<feature type="transmembrane region" description="Helical" evidence="1">
    <location>
        <begin position="104"/>
        <end position="125"/>
    </location>
</feature>
<name>V6SEM9_9FLAO</name>
<feature type="transmembrane region" description="Helical" evidence="1">
    <location>
        <begin position="137"/>
        <end position="157"/>
    </location>
</feature>
<keyword evidence="3" id="KW-1185">Reference proteome</keyword>
<dbReference type="Proteomes" id="UP000030149">
    <property type="component" value="Unassembled WGS sequence"/>
</dbReference>
<dbReference type="EMBL" id="JRLZ01000017">
    <property type="protein sequence ID" value="KGO94001.1"/>
    <property type="molecule type" value="Genomic_DNA"/>
</dbReference>
<organism evidence="2 3">
    <name type="scientific">Flavobacterium enshiense DK69</name>
    <dbReference type="NCBI Taxonomy" id="1107311"/>
    <lineage>
        <taxon>Bacteria</taxon>
        <taxon>Pseudomonadati</taxon>
        <taxon>Bacteroidota</taxon>
        <taxon>Flavobacteriia</taxon>
        <taxon>Flavobacteriales</taxon>
        <taxon>Flavobacteriaceae</taxon>
        <taxon>Flavobacterium</taxon>
    </lineage>
</organism>
<evidence type="ECO:0000313" key="3">
    <source>
        <dbReference type="Proteomes" id="UP000030149"/>
    </source>
</evidence>
<dbReference type="PATRIC" id="fig|1107311.3.peg.1740"/>
<feature type="transmembrane region" description="Helical" evidence="1">
    <location>
        <begin position="169"/>
        <end position="191"/>
    </location>
</feature>
<feature type="transmembrane region" description="Helical" evidence="1">
    <location>
        <begin position="74"/>
        <end position="92"/>
    </location>
</feature>
<feature type="transmembrane region" description="Helical" evidence="1">
    <location>
        <begin position="40"/>
        <end position="59"/>
    </location>
</feature>
<sequence length="236" mass="26717">MMTNLPIYISVVFVLTTLATLLLFYHVIKNSNNESIRRKANAIAFGMIVWLALTAVLALNDVYNSNLDSFPPKIAMFGVWPAILTIVLLFATAKGRKFIDSLPLLNIIYLNTIRIPVELVLYWLFLNKTVPELMTFAGRNFDIFAGLSAPFVAYFGFGKARLSRKIILMWNFICLGLLINIVVNAVLSLPIPIQQFAFDQPNVALLDFPFIWLPVFIVPIVLFGHLVSIRQLLRKE</sequence>
<evidence type="ECO:0000313" key="2">
    <source>
        <dbReference type="EMBL" id="KGO94001.1"/>
    </source>
</evidence>
<evidence type="ECO:0000256" key="1">
    <source>
        <dbReference type="SAM" id="Phobius"/>
    </source>
</evidence>
<keyword evidence="1" id="KW-0812">Transmembrane</keyword>
<dbReference type="AlphaFoldDB" id="V6SEM9"/>
<keyword evidence="1" id="KW-1133">Transmembrane helix</keyword>
<reference evidence="3" key="1">
    <citation type="submission" date="2013-09" db="EMBL/GenBank/DDBJ databases">
        <authorList>
            <person name="Zeng Z."/>
            <person name="Chen C."/>
        </authorList>
    </citation>
    <scope>NUCLEOTIDE SEQUENCE [LARGE SCALE GENOMIC DNA]</scope>
    <source>
        <strain evidence="3">DK69</strain>
    </source>
</reference>
<feature type="transmembrane region" description="Helical" evidence="1">
    <location>
        <begin position="211"/>
        <end position="233"/>
    </location>
</feature>
<dbReference type="eggNOG" id="ENOG5030C5C">
    <property type="taxonomic scope" value="Bacteria"/>
</dbReference>
<keyword evidence="1" id="KW-0472">Membrane</keyword>
<proteinExistence type="predicted"/>
<dbReference type="STRING" id="1107311.Q767_13765"/>
<gene>
    <name evidence="2" type="ORF">Q767_13765</name>
</gene>